<feature type="non-terminal residue" evidence="2">
    <location>
        <position position="1"/>
    </location>
</feature>
<keyword evidence="1" id="KW-0472">Membrane</keyword>
<reference evidence="2" key="1">
    <citation type="submission" date="2023-06" db="EMBL/GenBank/DDBJ databases">
        <title>Genome-scale phylogeny and comparative genomics of the fungal order Sordariales.</title>
        <authorList>
            <consortium name="Lawrence Berkeley National Laboratory"/>
            <person name="Hensen N."/>
            <person name="Bonometti L."/>
            <person name="Westerberg I."/>
            <person name="Brannstrom I.O."/>
            <person name="Guillou S."/>
            <person name="Cros-Aarteil S."/>
            <person name="Calhoun S."/>
            <person name="Haridas S."/>
            <person name="Kuo A."/>
            <person name="Mondo S."/>
            <person name="Pangilinan J."/>
            <person name="Riley R."/>
            <person name="Labutti K."/>
            <person name="Andreopoulos B."/>
            <person name="Lipzen A."/>
            <person name="Chen C."/>
            <person name="Yanf M."/>
            <person name="Daum C."/>
            <person name="Ng V."/>
            <person name="Clum A."/>
            <person name="Steindorff A."/>
            <person name="Ohm R."/>
            <person name="Martin F."/>
            <person name="Silar P."/>
            <person name="Natvig D."/>
            <person name="Lalanne C."/>
            <person name="Gautier V."/>
            <person name="Ament-Velasquez S.L."/>
            <person name="Kruys A."/>
            <person name="Hutchinson M.I."/>
            <person name="Powell A.J."/>
            <person name="Barry K."/>
            <person name="Miller A.N."/>
            <person name="Grigoriev I.V."/>
            <person name="Debuchy R."/>
            <person name="Gladieux P."/>
            <person name="Thoren M.H."/>
            <person name="Johannesson H."/>
        </authorList>
    </citation>
    <scope>NUCLEOTIDE SEQUENCE</scope>
    <source>
        <strain evidence="2">CBS 307.81</strain>
    </source>
</reference>
<evidence type="ECO:0000256" key="1">
    <source>
        <dbReference type="SAM" id="Phobius"/>
    </source>
</evidence>
<proteinExistence type="predicted"/>
<dbReference type="AlphaFoldDB" id="A0AA40DBD7"/>
<evidence type="ECO:0000313" key="2">
    <source>
        <dbReference type="EMBL" id="KAK0670270.1"/>
    </source>
</evidence>
<name>A0AA40DBD7_9PEZI</name>
<gene>
    <name evidence="2" type="ORF">QBC41DRAFT_198875</name>
</gene>
<keyword evidence="1" id="KW-0812">Transmembrane</keyword>
<feature type="non-terminal residue" evidence="2">
    <location>
        <position position="106"/>
    </location>
</feature>
<comment type="caution">
    <text evidence="2">The sequence shown here is derived from an EMBL/GenBank/DDBJ whole genome shotgun (WGS) entry which is preliminary data.</text>
</comment>
<feature type="transmembrane region" description="Helical" evidence="1">
    <location>
        <begin position="12"/>
        <end position="32"/>
    </location>
</feature>
<accession>A0AA40DBD7</accession>
<evidence type="ECO:0000313" key="3">
    <source>
        <dbReference type="Proteomes" id="UP001174997"/>
    </source>
</evidence>
<dbReference type="EMBL" id="JAULSY010000033">
    <property type="protein sequence ID" value="KAK0670270.1"/>
    <property type="molecule type" value="Genomic_DNA"/>
</dbReference>
<keyword evidence="1" id="KW-1133">Transmembrane helix</keyword>
<sequence>RGIAQAENVTRLTELAFVFIPMSFAAAVFSMQTSGAGGNPTEGLDVYCYGTALGFVVLAYLPRYVLRVALRSRTMSWRIQEVGRKIRSERQAPDGVPVPAHRAFWV</sequence>
<feature type="transmembrane region" description="Helical" evidence="1">
    <location>
        <begin position="44"/>
        <end position="66"/>
    </location>
</feature>
<protein>
    <submittedName>
        <fullName evidence="2">Uncharacterized protein</fullName>
    </submittedName>
</protein>
<organism evidence="2 3">
    <name type="scientific">Cercophora samala</name>
    <dbReference type="NCBI Taxonomy" id="330535"/>
    <lineage>
        <taxon>Eukaryota</taxon>
        <taxon>Fungi</taxon>
        <taxon>Dikarya</taxon>
        <taxon>Ascomycota</taxon>
        <taxon>Pezizomycotina</taxon>
        <taxon>Sordariomycetes</taxon>
        <taxon>Sordariomycetidae</taxon>
        <taxon>Sordariales</taxon>
        <taxon>Lasiosphaeriaceae</taxon>
        <taxon>Cercophora</taxon>
    </lineage>
</organism>
<dbReference type="Proteomes" id="UP001174997">
    <property type="component" value="Unassembled WGS sequence"/>
</dbReference>
<keyword evidence="3" id="KW-1185">Reference proteome</keyword>